<protein>
    <recommendedName>
        <fullName evidence="4">BAH domain-containing protein</fullName>
    </recommendedName>
</protein>
<evidence type="ECO:0000256" key="1">
    <source>
        <dbReference type="SAM" id="MobiDB-lite"/>
    </source>
</evidence>
<comment type="caution">
    <text evidence="2">The sequence shown here is derived from an EMBL/GenBank/DDBJ whole genome shotgun (WGS) entry which is preliminary data.</text>
</comment>
<dbReference type="Proteomes" id="UP000233469">
    <property type="component" value="Unassembled WGS sequence"/>
</dbReference>
<evidence type="ECO:0000313" key="3">
    <source>
        <dbReference type="Proteomes" id="UP000233469"/>
    </source>
</evidence>
<reference evidence="2 3" key="1">
    <citation type="submission" date="2016-04" db="EMBL/GenBank/DDBJ databases">
        <title>Genome analyses suggest a sexual origin of heterokaryosis in a supposedly ancient asexual fungus.</title>
        <authorList>
            <person name="Ropars J."/>
            <person name="Sedzielewska K."/>
            <person name="Noel J."/>
            <person name="Charron P."/>
            <person name="Farinelli L."/>
            <person name="Marton T."/>
            <person name="Kruger M."/>
            <person name="Pelin A."/>
            <person name="Brachmann A."/>
            <person name="Corradi N."/>
        </authorList>
    </citation>
    <scope>NUCLEOTIDE SEQUENCE [LARGE SCALE GENOMIC DNA]</scope>
    <source>
        <strain evidence="2 3">C2</strain>
    </source>
</reference>
<feature type="compositionally biased region" description="Acidic residues" evidence="1">
    <location>
        <begin position="72"/>
        <end position="123"/>
    </location>
</feature>
<feature type="region of interest" description="Disordered" evidence="1">
    <location>
        <begin position="27"/>
        <end position="50"/>
    </location>
</feature>
<dbReference type="VEuPathDB" id="FungiDB:RhiirA1_464683"/>
<gene>
    <name evidence="2" type="ORF">RhiirC2_767983</name>
</gene>
<dbReference type="VEuPathDB" id="FungiDB:RhiirFUN_005218"/>
<reference evidence="2 3" key="2">
    <citation type="submission" date="2017-10" db="EMBL/GenBank/DDBJ databases">
        <title>Extensive intraspecific genome diversity in a model arbuscular mycorrhizal fungus.</title>
        <authorList>
            <person name="Chen E.C.H."/>
            <person name="Morin E."/>
            <person name="Baudet D."/>
            <person name="Noel J."/>
            <person name="Ndikumana S."/>
            <person name="Charron P."/>
            <person name="St-Onge C."/>
            <person name="Giorgi J."/>
            <person name="Grigoriev I.V."/>
            <person name="Roux C."/>
            <person name="Martin F.M."/>
            <person name="Corradi N."/>
        </authorList>
    </citation>
    <scope>NUCLEOTIDE SEQUENCE [LARGE SCALE GENOMIC DNA]</scope>
    <source>
        <strain evidence="2 3">C2</strain>
    </source>
</reference>
<dbReference type="AlphaFoldDB" id="A0A2N1P329"/>
<feature type="compositionally biased region" description="Polar residues" evidence="1">
    <location>
        <begin position="39"/>
        <end position="50"/>
    </location>
</feature>
<organism evidence="2 3">
    <name type="scientific">Rhizophagus irregularis</name>
    <dbReference type="NCBI Taxonomy" id="588596"/>
    <lineage>
        <taxon>Eukaryota</taxon>
        <taxon>Fungi</taxon>
        <taxon>Fungi incertae sedis</taxon>
        <taxon>Mucoromycota</taxon>
        <taxon>Glomeromycotina</taxon>
        <taxon>Glomeromycetes</taxon>
        <taxon>Glomerales</taxon>
        <taxon>Glomeraceae</taxon>
        <taxon>Rhizophagus</taxon>
    </lineage>
</organism>
<evidence type="ECO:0008006" key="4">
    <source>
        <dbReference type="Google" id="ProtNLM"/>
    </source>
</evidence>
<name>A0A2N1P329_9GLOM</name>
<accession>A0A2N1P329</accession>
<sequence>MFRNRYISFNKQRNYIRQRYNAPSQFSTKERYTEVNGDDNMSTTSNNGFTQIDIYNDEKINEELSKENSEVTSEENSETTSDDEDEVTSEEDLETASDNEDETTSEEDPDENEITNEEDFDDEINVDKSFSNEQMPRNFGDFAPYFSNITEALFFCWMQKHNISTRAYDELVDIIHHPQFRSKDVIPNSRRFRKYRQRLPLLPIKSRRMYFGPGQEVTNNKEFWHGNVWKESLRFGQSSITIANVTYRSGDFVMYKESNERRLGRILAIIQQDNRLKIKIQRILRYEELPKNLQSNSRKERSREGEVWFFDREMDNAIAIVELQVIVKLVLISILYDNVSNGHAIKICEILYKYNDRWKLRDVKYSYQLPSEFAPLEEPVTNCPVYKLFIDLYYDDFGTFRNVYHSLGGVYIQVGNMPFYERKHLKNHFVLGFVPFGGSFDEFIKPFIAEMKVLEKGKIINVQGNECLVIASLGNITSDLVQGNDLAGVKRHGANRGCRTCNATKDSLTSDVDLQLISRYHQQSDRQFEEICAASTLSECKNLATEYGLHLQPPILSQLRWERHLQSPQDAFHATAGKVLRFLKITIDAFLPEGKSKFIITWKSFEYPRTWHKLPNPISHIDSFMMSDCLRLAMVIPFILNRFLKPQHFKQSEIEKLQIRMGISRSDLAVKLWVKCWILVAKTMAMAFKSSFTEEDYTELRECLDNERKLLSQAFKDFENLPNLHVNFHLMQHAKSYATLLNTSVGTKEMVHRIFKNYVPQTNLKNVSLDLLKRYTTLFAVRHLLDGGIDMRFFTSNYGFMNLPHHLQRMMSDWFIIKGEVNLEDDADEVYLKKRIIRRYVDASLLLNFQAELALAYEDLEDYSMNQNSSPVFFEFARFYIKENDDIVQCRLHVGDIVSINTEEFGGSFAVIRAIFYHQKNNFRSTFIIVDWFEDMNRTKLGCPVYRLQMANNWRRIFSISLVNAVNAVHFVYDDECAGGNHDFRNNLYMRNLYLFNYV</sequence>
<proteinExistence type="predicted"/>
<evidence type="ECO:0000313" key="2">
    <source>
        <dbReference type="EMBL" id="PKK80541.1"/>
    </source>
</evidence>
<feature type="region of interest" description="Disordered" evidence="1">
    <location>
        <begin position="64"/>
        <end position="123"/>
    </location>
</feature>
<dbReference type="EMBL" id="LLXL01000011">
    <property type="protein sequence ID" value="PKK80541.1"/>
    <property type="molecule type" value="Genomic_DNA"/>
</dbReference>
<dbReference type="VEuPathDB" id="FungiDB:FUN_021003"/>